<evidence type="ECO:0000259" key="1">
    <source>
        <dbReference type="Pfam" id="PF03551"/>
    </source>
</evidence>
<dbReference type="RefSeq" id="WP_015613901.1">
    <property type="nucleotide sequence ID" value="NC_021182.1"/>
</dbReference>
<dbReference type="Gene3D" id="1.10.10.10">
    <property type="entry name" value="Winged helix-like DNA-binding domain superfamily/Winged helix DNA-binding domain"/>
    <property type="match status" value="1"/>
</dbReference>
<dbReference type="PANTHER" id="PTHR43252">
    <property type="entry name" value="TRANSCRIPTIONAL REGULATOR YQJI"/>
    <property type="match status" value="1"/>
</dbReference>
<feature type="domain" description="Transcription regulator PadR C-terminal" evidence="2">
    <location>
        <begin position="94"/>
        <end position="181"/>
    </location>
</feature>
<dbReference type="Gene3D" id="6.10.140.190">
    <property type="match status" value="1"/>
</dbReference>
<sequence length="186" mass="22055">MSLQFAILGLLEYKSMTGYDLKKIFDESINNFWAASLSQIYRELGTLENKSYVVSVVQLQRDRPDKKIYSITETGKAAFKEWLVNFPEKVSKETRDEFTLRIFFGSNLSKKDLIKQFQRFKDEKLKNLEEIKSLNEISEKYTKEMKLFNDEELCWKFVLRRANLTLEMLIFWANECIENLEKQGGE</sequence>
<dbReference type="STRING" id="86416.Clopa_0524"/>
<dbReference type="OrthoDB" id="8595425at2"/>
<dbReference type="KEGG" id="cpas:Clopa_0524"/>
<dbReference type="Proteomes" id="UP000013523">
    <property type="component" value="Chromosome"/>
</dbReference>
<dbReference type="EMBL" id="CP003261">
    <property type="protein sequence ID" value="AGK95574.1"/>
    <property type="molecule type" value="Genomic_DNA"/>
</dbReference>
<reference evidence="3 4" key="1">
    <citation type="submission" date="2012-01" db="EMBL/GenBank/DDBJ databases">
        <title>Complete sequence of chromosome of Clostridium pasteurianum BC1.</title>
        <authorList>
            <consortium name="US DOE Joint Genome Institute"/>
            <person name="Lucas S."/>
            <person name="Han J."/>
            <person name="Lapidus A."/>
            <person name="Cheng J.-F."/>
            <person name="Goodwin L."/>
            <person name="Pitluck S."/>
            <person name="Peters L."/>
            <person name="Mikhailova N."/>
            <person name="Teshima H."/>
            <person name="Detter J.C."/>
            <person name="Han C."/>
            <person name="Tapia R."/>
            <person name="Land M."/>
            <person name="Hauser L."/>
            <person name="Kyrpides N."/>
            <person name="Ivanova N."/>
            <person name="Pagani I."/>
            <person name="Dunn J."/>
            <person name="Taghavi S."/>
            <person name="Francis A."/>
            <person name="van der Lelie D."/>
            <person name="Woyke T."/>
        </authorList>
    </citation>
    <scope>NUCLEOTIDE SEQUENCE [LARGE SCALE GENOMIC DNA]</scope>
    <source>
        <strain evidence="3 4">BC1</strain>
    </source>
</reference>
<keyword evidence="4" id="KW-1185">Reference proteome</keyword>
<dbReference type="SUPFAM" id="SSF46785">
    <property type="entry name" value="Winged helix' DNA-binding domain"/>
    <property type="match status" value="1"/>
</dbReference>
<dbReference type="InterPro" id="IPR036388">
    <property type="entry name" value="WH-like_DNA-bd_sf"/>
</dbReference>
<name>R4K4X6_CLOPA</name>
<evidence type="ECO:0000313" key="4">
    <source>
        <dbReference type="Proteomes" id="UP000013523"/>
    </source>
</evidence>
<accession>R4K4X6</accession>
<dbReference type="AlphaFoldDB" id="R4K4X6"/>
<dbReference type="InterPro" id="IPR005149">
    <property type="entry name" value="Tscrpt_reg_PadR_N"/>
</dbReference>
<organism evidence="3 4">
    <name type="scientific">Clostridium pasteurianum BC1</name>
    <dbReference type="NCBI Taxonomy" id="86416"/>
    <lineage>
        <taxon>Bacteria</taxon>
        <taxon>Bacillati</taxon>
        <taxon>Bacillota</taxon>
        <taxon>Clostridia</taxon>
        <taxon>Eubacteriales</taxon>
        <taxon>Clostridiaceae</taxon>
        <taxon>Clostridium</taxon>
    </lineage>
</organism>
<protein>
    <submittedName>
        <fullName evidence="3">Putative transcriptional regulator</fullName>
    </submittedName>
</protein>
<dbReference type="InterPro" id="IPR036390">
    <property type="entry name" value="WH_DNA-bd_sf"/>
</dbReference>
<dbReference type="Pfam" id="PF10400">
    <property type="entry name" value="Vir_act_alpha_C"/>
    <property type="match status" value="1"/>
</dbReference>
<dbReference type="PATRIC" id="fig|86416.3.peg.503"/>
<dbReference type="Pfam" id="PF03551">
    <property type="entry name" value="PadR"/>
    <property type="match status" value="1"/>
</dbReference>
<dbReference type="HOGENOM" id="CLU_089258_1_1_9"/>
<proteinExistence type="predicted"/>
<dbReference type="eggNOG" id="COG1695">
    <property type="taxonomic scope" value="Bacteria"/>
</dbReference>
<evidence type="ECO:0000259" key="2">
    <source>
        <dbReference type="Pfam" id="PF10400"/>
    </source>
</evidence>
<gene>
    <name evidence="3" type="ORF">Clopa_0524</name>
</gene>
<evidence type="ECO:0000313" key="3">
    <source>
        <dbReference type="EMBL" id="AGK95574.1"/>
    </source>
</evidence>
<dbReference type="PANTHER" id="PTHR43252:SF2">
    <property type="entry name" value="TRANSCRIPTION REGULATOR, PADR-LIKE FAMILY"/>
    <property type="match status" value="1"/>
</dbReference>
<dbReference type="InterPro" id="IPR018309">
    <property type="entry name" value="Tscrpt_reg_PadR_C"/>
</dbReference>
<feature type="domain" description="Transcription regulator PadR N-terminal" evidence="1">
    <location>
        <begin position="7"/>
        <end position="81"/>
    </location>
</feature>